<dbReference type="InterPro" id="IPR000504">
    <property type="entry name" value="RRM_dom"/>
</dbReference>
<evidence type="ECO:0000259" key="3">
    <source>
        <dbReference type="PROSITE" id="PS50102"/>
    </source>
</evidence>
<sequence length="135" mass="14064">MNIYVGNLNWSMTSDDLYNLFSPFGEVASAKIITDKFNNNRSKGFGFVEMADNDAARNAISQLNETDIEGRKIVVNESAPRAEGDAGGYKKKSFGGGGGGFNRGGGGGGFNRGGGGGGYNRNRGEGGGGGGYNRY</sequence>
<evidence type="ECO:0000313" key="5">
    <source>
        <dbReference type="Proteomes" id="UP000627292"/>
    </source>
</evidence>
<proteinExistence type="predicted"/>
<dbReference type="InterPro" id="IPR048289">
    <property type="entry name" value="RRM2_NsCP33-like"/>
</dbReference>
<dbReference type="EMBL" id="BMIB01000001">
    <property type="protein sequence ID" value="GGH56430.1"/>
    <property type="molecule type" value="Genomic_DNA"/>
</dbReference>
<dbReference type="InterPro" id="IPR035979">
    <property type="entry name" value="RBD_domain_sf"/>
</dbReference>
<reference evidence="4" key="1">
    <citation type="journal article" date="2014" name="Int. J. Syst. Evol. Microbiol.">
        <title>Complete genome sequence of Corynebacterium casei LMG S-19264T (=DSM 44701T), isolated from a smear-ripened cheese.</title>
        <authorList>
            <consortium name="US DOE Joint Genome Institute (JGI-PGF)"/>
            <person name="Walter F."/>
            <person name="Albersmeier A."/>
            <person name="Kalinowski J."/>
            <person name="Ruckert C."/>
        </authorList>
    </citation>
    <scope>NUCLEOTIDE SEQUENCE</scope>
    <source>
        <strain evidence="4">CGMCC 1.15290</strain>
    </source>
</reference>
<organism evidence="4 5">
    <name type="scientific">Filimonas zeae</name>
    <dbReference type="NCBI Taxonomy" id="1737353"/>
    <lineage>
        <taxon>Bacteria</taxon>
        <taxon>Pseudomonadati</taxon>
        <taxon>Bacteroidota</taxon>
        <taxon>Chitinophagia</taxon>
        <taxon>Chitinophagales</taxon>
        <taxon>Chitinophagaceae</taxon>
        <taxon>Filimonas</taxon>
    </lineage>
</organism>
<dbReference type="GO" id="GO:0003723">
    <property type="term" value="F:RNA binding"/>
    <property type="evidence" value="ECO:0007669"/>
    <property type="project" value="UniProtKB-KW"/>
</dbReference>
<protein>
    <recommendedName>
        <fullName evidence="3">RRM domain-containing protein</fullName>
    </recommendedName>
</protein>
<feature type="domain" description="RRM" evidence="3">
    <location>
        <begin position="1"/>
        <end position="80"/>
    </location>
</feature>
<dbReference type="Pfam" id="PF00076">
    <property type="entry name" value="RRM_1"/>
    <property type="match status" value="1"/>
</dbReference>
<evidence type="ECO:0000256" key="1">
    <source>
        <dbReference type="ARBA" id="ARBA00022884"/>
    </source>
</evidence>
<dbReference type="PROSITE" id="PS50102">
    <property type="entry name" value="RRM"/>
    <property type="match status" value="1"/>
</dbReference>
<dbReference type="AlphaFoldDB" id="A0A917MRM1"/>
<dbReference type="Gene3D" id="3.30.70.330">
    <property type="match status" value="1"/>
</dbReference>
<comment type="caution">
    <text evidence="4">The sequence shown here is derived from an EMBL/GenBank/DDBJ whole genome shotgun (WGS) entry which is preliminary data.</text>
</comment>
<feature type="region of interest" description="Disordered" evidence="2">
    <location>
        <begin position="79"/>
        <end position="135"/>
    </location>
</feature>
<dbReference type="Proteomes" id="UP000627292">
    <property type="component" value="Unassembled WGS sequence"/>
</dbReference>
<feature type="compositionally biased region" description="Gly residues" evidence="2">
    <location>
        <begin position="94"/>
        <end position="135"/>
    </location>
</feature>
<accession>A0A917MRM1</accession>
<dbReference type="RefSeq" id="WP_188949422.1">
    <property type="nucleotide sequence ID" value="NZ_BMIB01000001.1"/>
</dbReference>
<evidence type="ECO:0000256" key="2">
    <source>
        <dbReference type="SAM" id="MobiDB-lite"/>
    </source>
</evidence>
<reference evidence="4" key="2">
    <citation type="submission" date="2020-09" db="EMBL/GenBank/DDBJ databases">
        <authorList>
            <person name="Sun Q."/>
            <person name="Zhou Y."/>
        </authorList>
    </citation>
    <scope>NUCLEOTIDE SEQUENCE</scope>
    <source>
        <strain evidence="4">CGMCC 1.15290</strain>
    </source>
</reference>
<dbReference type="SUPFAM" id="SSF54928">
    <property type="entry name" value="RNA-binding domain, RBD"/>
    <property type="match status" value="1"/>
</dbReference>
<gene>
    <name evidence="4" type="ORF">GCM10011379_00010</name>
</gene>
<name>A0A917MRM1_9BACT</name>
<dbReference type="PANTHER" id="PTHR48027">
    <property type="entry name" value="HETEROGENEOUS NUCLEAR RIBONUCLEOPROTEIN 87F-RELATED"/>
    <property type="match status" value="1"/>
</dbReference>
<evidence type="ECO:0000313" key="4">
    <source>
        <dbReference type="EMBL" id="GGH56430.1"/>
    </source>
</evidence>
<keyword evidence="5" id="KW-1185">Reference proteome</keyword>
<dbReference type="CDD" id="cd21608">
    <property type="entry name" value="RRM2_NsCP33_like"/>
    <property type="match status" value="1"/>
</dbReference>
<keyword evidence="1" id="KW-0694">RNA-binding</keyword>
<dbReference type="InterPro" id="IPR052462">
    <property type="entry name" value="SLIRP/GR-RBP-like"/>
</dbReference>
<dbReference type="SMART" id="SM00360">
    <property type="entry name" value="RRM"/>
    <property type="match status" value="1"/>
</dbReference>
<dbReference type="InterPro" id="IPR012677">
    <property type="entry name" value="Nucleotide-bd_a/b_plait_sf"/>
</dbReference>